<gene>
    <name evidence="2" type="ORF">Pla100_61290</name>
</gene>
<feature type="region of interest" description="Disordered" evidence="1">
    <location>
        <begin position="55"/>
        <end position="90"/>
    </location>
</feature>
<dbReference type="EMBL" id="SJPM01000037">
    <property type="protein sequence ID" value="TWT86343.1"/>
    <property type="molecule type" value="Genomic_DNA"/>
</dbReference>
<evidence type="ECO:0000313" key="3">
    <source>
        <dbReference type="Proteomes" id="UP000316213"/>
    </source>
</evidence>
<name>A0A5C5ZIH5_9BACT</name>
<feature type="compositionally biased region" description="Polar residues" evidence="1">
    <location>
        <begin position="290"/>
        <end position="315"/>
    </location>
</feature>
<organism evidence="2 3">
    <name type="scientific">Neorhodopirellula pilleata</name>
    <dbReference type="NCBI Taxonomy" id="2714738"/>
    <lineage>
        <taxon>Bacteria</taxon>
        <taxon>Pseudomonadati</taxon>
        <taxon>Planctomycetota</taxon>
        <taxon>Planctomycetia</taxon>
        <taxon>Pirellulales</taxon>
        <taxon>Pirellulaceae</taxon>
        <taxon>Neorhodopirellula</taxon>
    </lineage>
</organism>
<evidence type="ECO:0000256" key="1">
    <source>
        <dbReference type="SAM" id="MobiDB-lite"/>
    </source>
</evidence>
<evidence type="ECO:0000313" key="2">
    <source>
        <dbReference type="EMBL" id="TWT86343.1"/>
    </source>
</evidence>
<reference evidence="2 3" key="1">
    <citation type="submission" date="2019-02" db="EMBL/GenBank/DDBJ databases">
        <title>Deep-cultivation of Planctomycetes and their phenomic and genomic characterization uncovers novel biology.</title>
        <authorList>
            <person name="Wiegand S."/>
            <person name="Jogler M."/>
            <person name="Boedeker C."/>
            <person name="Pinto D."/>
            <person name="Vollmers J."/>
            <person name="Rivas-Marin E."/>
            <person name="Kohn T."/>
            <person name="Peeters S.H."/>
            <person name="Heuer A."/>
            <person name="Rast P."/>
            <person name="Oberbeckmann S."/>
            <person name="Bunk B."/>
            <person name="Jeske O."/>
            <person name="Meyerdierks A."/>
            <person name="Storesund J.E."/>
            <person name="Kallscheuer N."/>
            <person name="Luecker S."/>
            <person name="Lage O.M."/>
            <person name="Pohl T."/>
            <person name="Merkel B.J."/>
            <person name="Hornburger P."/>
            <person name="Mueller R.-W."/>
            <person name="Bruemmer F."/>
            <person name="Labrenz M."/>
            <person name="Spormann A.M."/>
            <person name="Op Den Camp H."/>
            <person name="Overmann J."/>
            <person name="Amann R."/>
            <person name="Jetten M.S.M."/>
            <person name="Mascher T."/>
            <person name="Medema M.H."/>
            <person name="Devos D.P."/>
            <person name="Kaster A.-K."/>
            <person name="Ovreas L."/>
            <person name="Rohde M."/>
            <person name="Galperin M.Y."/>
            <person name="Jogler C."/>
        </authorList>
    </citation>
    <scope>NUCLEOTIDE SEQUENCE [LARGE SCALE GENOMIC DNA]</scope>
    <source>
        <strain evidence="2 3">Pla100</strain>
    </source>
</reference>
<feature type="compositionally biased region" description="Low complexity" evidence="1">
    <location>
        <begin position="103"/>
        <end position="145"/>
    </location>
</feature>
<proteinExistence type="predicted"/>
<feature type="compositionally biased region" description="Polar residues" evidence="1">
    <location>
        <begin position="270"/>
        <end position="282"/>
    </location>
</feature>
<dbReference type="Proteomes" id="UP000316213">
    <property type="component" value="Unassembled WGS sequence"/>
</dbReference>
<keyword evidence="3" id="KW-1185">Reference proteome</keyword>
<feature type="region of interest" description="Disordered" evidence="1">
    <location>
        <begin position="103"/>
        <end position="156"/>
    </location>
</feature>
<comment type="caution">
    <text evidence="2">The sequence shown here is derived from an EMBL/GenBank/DDBJ whole genome shotgun (WGS) entry which is preliminary data.</text>
</comment>
<sequence>MHAIAYLLTPTRRPLKAPIRAGRLAYWAVLWAVFGLSAGCQGKRLFNPLASRSGIDSSPPSMHGPALGKFHHDPSGVRVTSEDALPETDLAPVEQRLATAKTAITKPATTTPPARPVSAQAASTQTGSTPTPSSQKTSSQTAAAKPNQNTATDSSAAGLVSAAGSEIERTTYSESVALDPSEFGRAANQFEVPSEYEGVDVSALMKALQDAPPEVQKAAVGRLIAMSRQRAKPTTQPKAIEDALAASFDSLPTLPDEVIDRGISPRRLAASQSETAESSPPGTTAHEMTFSDQKPVQPIPTESASLDQSQVSQAAMEQPVTARPKNEFDPTTIEKVSANQPSSDASQNDGSLDHSIDALTDAQLFDALVARLQNQVEGESEADRHRRTVMTRHLMVLAGDPDRAVEKIEGLSNEEQEFLRHQLLGLWTIIDPNGHPVPSRRLSSALPEMRKATGFLAAASDSLEVRGLQFCTEIEAYGEVTPFPERRFEPGQEVILYCEVENFVAADLKEGFETRLQGSYDLLNRDGRRVSSQTLPEDRQVTNNRLRDYFVAYQMYLPDAIEPGRYQLRLTMEDVNGKKYGQSTIDFEIKR</sequence>
<dbReference type="RefSeq" id="WP_231603774.1">
    <property type="nucleotide sequence ID" value="NZ_SJPM01000037.1"/>
</dbReference>
<feature type="region of interest" description="Disordered" evidence="1">
    <location>
        <begin position="266"/>
        <end position="330"/>
    </location>
</feature>
<accession>A0A5C5ZIH5</accession>
<dbReference type="AlphaFoldDB" id="A0A5C5ZIH5"/>
<protein>
    <submittedName>
        <fullName evidence="2">Uncharacterized protein</fullName>
    </submittedName>
</protein>